<feature type="transmembrane region" description="Helical" evidence="9">
    <location>
        <begin position="222"/>
        <end position="239"/>
    </location>
</feature>
<dbReference type="GO" id="GO:0005886">
    <property type="term" value="C:plasma membrane"/>
    <property type="evidence" value="ECO:0007669"/>
    <property type="project" value="TreeGrafter"/>
</dbReference>
<accession>G7DYY0</accession>
<dbReference type="PANTHER" id="PTHR31806:SF1">
    <property type="entry name" value="PURINE-CYTOSINE PERMEASE FCY2-RELATED"/>
    <property type="match status" value="1"/>
</dbReference>
<dbReference type="OrthoDB" id="2116389at2759"/>
<dbReference type="GO" id="GO:0015851">
    <property type="term" value="P:nucleobase transport"/>
    <property type="evidence" value="ECO:0007669"/>
    <property type="project" value="UniProtKB-ARBA"/>
</dbReference>
<feature type="transmembrane region" description="Helical" evidence="9">
    <location>
        <begin position="259"/>
        <end position="277"/>
    </location>
</feature>
<keyword evidence="11" id="KW-1185">Reference proteome</keyword>
<keyword evidence="7 8" id="KW-0472">Membrane</keyword>
<gene>
    <name evidence="10" type="primary">Mo02447</name>
    <name evidence="10" type="ORF">E5Q_02447</name>
</gene>
<dbReference type="STRING" id="764103.G7DYY0"/>
<name>G7DYY0_MIXOS</name>
<feature type="transmembrane region" description="Helical" evidence="9">
    <location>
        <begin position="158"/>
        <end position="180"/>
    </location>
</feature>
<evidence type="ECO:0000256" key="5">
    <source>
        <dbReference type="ARBA" id="ARBA00022692"/>
    </source>
</evidence>
<protein>
    <recommendedName>
        <fullName evidence="12">Purine-cytosine permease</fullName>
    </recommendedName>
</protein>
<sequence length="524" mass="56963">MSHSEDEKMTGTLTPDMEKTPAEAFVVSGEQADYVDDLNDHVPRKTGPFAPLWRMADRLRTAGVETRGIERVPPTERQQKHVYDLCTMWLAADTTISTFALGMLGSSVFFLGFKEATLVIIFFNLLCTIPVAMFSVWGARLGLRQLCLSRFSFGRASLAPVVLNCIACVGWSTINAIAGAQCLRAVSDTHRIPVWAAVVIIAIITLVVSFMGYRVVHIYEKWSWIPVAIIFFIVFGEAYTEMSSPPFEPASRELTGSILSFGAAIAGFALGWTSLAADYSVQLPEDTSAFAIFAWTYAGLNVPLILVETLGAAMMTTITANADWNDRYLANGSGGLLSGPLSKLGGFGQFLLVILALSIVANNIPNMYSLSLTFQTLGPYAQAIPRPFITLLGTIIYIVLGIVGYSHFETALDTLLVLLSYWLACFTTVLLAEHYVFRGGKFSNYEADAYGDWSILPMGLAGTLAIGAAIAGAVVGMSTVWYVGRLALDITAPYGGDLGFELSCGFSLVAFIPMRYIEKRYIGR</sequence>
<evidence type="ECO:0000256" key="4">
    <source>
        <dbReference type="ARBA" id="ARBA00022553"/>
    </source>
</evidence>
<comment type="caution">
    <text evidence="10">The sequence shown here is derived from an EMBL/GenBank/DDBJ whole genome shotgun (WGS) entry which is preliminary data.</text>
</comment>
<reference evidence="10 11" key="2">
    <citation type="journal article" date="2012" name="Open Biol.">
        <title>Characteristics of nucleosomes and linker DNA regions on the genome of the basidiomycete Mixia osmundae revealed by mono- and dinucleosome mapping.</title>
        <authorList>
            <person name="Nishida H."/>
            <person name="Kondo S."/>
            <person name="Matsumoto T."/>
            <person name="Suzuki Y."/>
            <person name="Yoshikawa H."/>
            <person name="Taylor T.D."/>
            <person name="Sugiyama J."/>
        </authorList>
    </citation>
    <scope>NUCLEOTIDE SEQUENCE [LARGE SCALE GENOMIC DNA]</scope>
    <source>
        <strain evidence="11">CBS 9802 / IAM 14324 / JCM 22182 / KY 12970</strain>
    </source>
</reference>
<dbReference type="OMA" id="GRWANYE"/>
<feature type="transmembrane region" description="Helical" evidence="9">
    <location>
        <begin position="87"/>
        <end position="110"/>
    </location>
</feature>
<feature type="transmembrane region" description="Helical" evidence="9">
    <location>
        <begin position="192"/>
        <end position="210"/>
    </location>
</feature>
<dbReference type="RefSeq" id="XP_014567160.1">
    <property type="nucleotide sequence ID" value="XM_014711674.1"/>
</dbReference>
<evidence type="ECO:0000256" key="3">
    <source>
        <dbReference type="ARBA" id="ARBA00022448"/>
    </source>
</evidence>
<keyword evidence="6 9" id="KW-1133">Transmembrane helix</keyword>
<dbReference type="InParanoid" id="G7DYY0"/>
<dbReference type="GO" id="GO:0022857">
    <property type="term" value="F:transmembrane transporter activity"/>
    <property type="evidence" value="ECO:0007669"/>
    <property type="project" value="InterPro"/>
</dbReference>
<keyword evidence="3 8" id="KW-0813">Transport</keyword>
<dbReference type="InterPro" id="IPR001248">
    <property type="entry name" value="Pur-cyt_permease"/>
</dbReference>
<reference evidence="10 11" key="1">
    <citation type="journal article" date="2011" name="J. Gen. Appl. Microbiol.">
        <title>Draft genome sequencing of the enigmatic basidiomycete Mixia osmundae.</title>
        <authorList>
            <person name="Nishida H."/>
            <person name="Nagatsuka Y."/>
            <person name="Sugiyama J."/>
        </authorList>
    </citation>
    <scope>NUCLEOTIDE SEQUENCE [LARGE SCALE GENOMIC DNA]</scope>
    <source>
        <strain evidence="11">CBS 9802 / IAM 14324 / JCM 22182 / KY 12970</strain>
    </source>
</reference>
<feature type="transmembrane region" description="Helical" evidence="9">
    <location>
        <begin position="498"/>
        <end position="517"/>
    </location>
</feature>
<feature type="transmembrane region" description="Helical" evidence="9">
    <location>
        <begin position="347"/>
        <end position="368"/>
    </location>
</feature>
<evidence type="ECO:0000256" key="9">
    <source>
        <dbReference type="SAM" id="Phobius"/>
    </source>
</evidence>
<evidence type="ECO:0000256" key="6">
    <source>
        <dbReference type="ARBA" id="ARBA00022989"/>
    </source>
</evidence>
<feature type="transmembrane region" description="Helical" evidence="9">
    <location>
        <begin position="289"/>
        <end position="307"/>
    </location>
</feature>
<comment type="subcellular location">
    <subcellularLocation>
        <location evidence="1">Membrane</location>
        <topology evidence="1">Multi-pass membrane protein</topology>
    </subcellularLocation>
</comment>
<evidence type="ECO:0000256" key="8">
    <source>
        <dbReference type="PIRNR" id="PIRNR002744"/>
    </source>
</evidence>
<dbReference type="eggNOG" id="ENOG502QQ8Y">
    <property type="taxonomic scope" value="Eukaryota"/>
</dbReference>
<evidence type="ECO:0000256" key="1">
    <source>
        <dbReference type="ARBA" id="ARBA00004141"/>
    </source>
</evidence>
<comment type="similarity">
    <text evidence="2 8">Belongs to the purine-cytosine permease (2.A.39) family.</text>
</comment>
<evidence type="ECO:0008006" key="12">
    <source>
        <dbReference type="Google" id="ProtNLM"/>
    </source>
</evidence>
<organism evidence="10 11">
    <name type="scientific">Mixia osmundae (strain CBS 9802 / IAM 14324 / JCM 22182 / KY 12970)</name>
    <dbReference type="NCBI Taxonomy" id="764103"/>
    <lineage>
        <taxon>Eukaryota</taxon>
        <taxon>Fungi</taxon>
        <taxon>Dikarya</taxon>
        <taxon>Basidiomycota</taxon>
        <taxon>Pucciniomycotina</taxon>
        <taxon>Mixiomycetes</taxon>
        <taxon>Mixiales</taxon>
        <taxon>Mixiaceae</taxon>
        <taxon>Mixia</taxon>
    </lineage>
</organism>
<dbReference type="FunFam" id="1.10.4160.10:FF:000002">
    <property type="entry name" value="Purine-cytosine permease fcyB"/>
    <property type="match status" value="1"/>
</dbReference>
<feature type="transmembrane region" description="Helical" evidence="9">
    <location>
        <begin position="116"/>
        <end position="137"/>
    </location>
</feature>
<keyword evidence="5 9" id="KW-0812">Transmembrane</keyword>
<proteinExistence type="inferred from homology"/>
<evidence type="ECO:0000256" key="7">
    <source>
        <dbReference type="ARBA" id="ARBA00023136"/>
    </source>
</evidence>
<dbReference type="PANTHER" id="PTHR31806">
    <property type="entry name" value="PURINE-CYTOSINE PERMEASE FCY2-RELATED"/>
    <property type="match status" value="1"/>
</dbReference>
<dbReference type="PIRSF" id="PIRSF002744">
    <property type="entry name" value="Pur-cyt_permease"/>
    <property type="match status" value="1"/>
</dbReference>
<feature type="transmembrane region" description="Helical" evidence="9">
    <location>
        <begin position="458"/>
        <end position="483"/>
    </location>
</feature>
<dbReference type="Proteomes" id="UP000009131">
    <property type="component" value="Unassembled WGS sequence"/>
</dbReference>
<evidence type="ECO:0000313" key="10">
    <source>
        <dbReference type="EMBL" id="GAA95790.1"/>
    </source>
</evidence>
<dbReference type="InterPro" id="IPR026030">
    <property type="entry name" value="Pur-cyt_permease_Fcy2/21/22"/>
</dbReference>
<dbReference type="GO" id="GO:0000329">
    <property type="term" value="C:fungal-type vacuole membrane"/>
    <property type="evidence" value="ECO:0007669"/>
    <property type="project" value="TreeGrafter"/>
</dbReference>
<dbReference type="HOGENOM" id="CLU_026016_2_1_1"/>
<dbReference type="Gene3D" id="1.10.4160.10">
    <property type="entry name" value="Hydantoin permease"/>
    <property type="match status" value="1"/>
</dbReference>
<feature type="transmembrane region" description="Helical" evidence="9">
    <location>
        <begin position="388"/>
        <end position="408"/>
    </location>
</feature>
<keyword evidence="4" id="KW-0597">Phosphoprotein</keyword>
<dbReference type="EMBL" id="BABT02000063">
    <property type="protein sequence ID" value="GAA95790.1"/>
    <property type="molecule type" value="Genomic_DNA"/>
</dbReference>
<feature type="transmembrane region" description="Helical" evidence="9">
    <location>
        <begin position="414"/>
        <end position="437"/>
    </location>
</feature>
<evidence type="ECO:0000313" key="11">
    <source>
        <dbReference type="Proteomes" id="UP000009131"/>
    </source>
</evidence>
<dbReference type="AlphaFoldDB" id="G7DYY0"/>
<dbReference type="Pfam" id="PF02133">
    <property type="entry name" value="Transp_cyt_pur"/>
    <property type="match status" value="1"/>
</dbReference>
<evidence type="ECO:0000256" key="2">
    <source>
        <dbReference type="ARBA" id="ARBA00008974"/>
    </source>
</evidence>